<evidence type="ECO:0000256" key="6">
    <source>
        <dbReference type="SAM" id="Phobius"/>
    </source>
</evidence>
<dbReference type="SUPFAM" id="SSF144083">
    <property type="entry name" value="Magnesium transport protein CorA, transmembrane region"/>
    <property type="match status" value="1"/>
</dbReference>
<feature type="region of interest" description="Disordered" evidence="5">
    <location>
        <begin position="1"/>
        <end position="42"/>
    </location>
</feature>
<dbReference type="InterPro" id="IPR045863">
    <property type="entry name" value="CorA_TM1_TM2"/>
</dbReference>
<protein>
    <submittedName>
        <fullName evidence="7">Uncharacterized protein</fullName>
    </submittedName>
</protein>
<evidence type="ECO:0000313" key="8">
    <source>
        <dbReference type="Proteomes" id="UP000800235"/>
    </source>
</evidence>
<keyword evidence="3 6" id="KW-1133">Transmembrane helix</keyword>
<dbReference type="GO" id="GO:0016020">
    <property type="term" value="C:membrane"/>
    <property type="evidence" value="ECO:0007669"/>
    <property type="project" value="UniProtKB-SubCell"/>
</dbReference>
<comment type="caution">
    <text evidence="7">The sequence shown here is derived from an EMBL/GenBank/DDBJ whole genome shotgun (WGS) entry which is preliminary data.</text>
</comment>
<keyword evidence="4 6" id="KW-0472">Membrane</keyword>
<dbReference type="Pfam" id="PF01544">
    <property type="entry name" value="CorA"/>
    <property type="match status" value="1"/>
</dbReference>
<evidence type="ECO:0000256" key="2">
    <source>
        <dbReference type="ARBA" id="ARBA00022692"/>
    </source>
</evidence>
<dbReference type="GO" id="GO:0046873">
    <property type="term" value="F:metal ion transmembrane transporter activity"/>
    <property type="evidence" value="ECO:0007669"/>
    <property type="project" value="InterPro"/>
</dbReference>
<feature type="transmembrane region" description="Helical" evidence="6">
    <location>
        <begin position="516"/>
        <end position="540"/>
    </location>
</feature>
<feature type="compositionally biased region" description="Basic residues" evidence="5">
    <location>
        <begin position="28"/>
        <end position="37"/>
    </location>
</feature>
<dbReference type="Gene3D" id="1.20.58.340">
    <property type="entry name" value="Magnesium transport protein CorA, transmembrane region"/>
    <property type="match status" value="1"/>
</dbReference>
<keyword evidence="2 6" id="KW-0812">Transmembrane</keyword>
<sequence>MSAPIETRKPELETTISETSVAGPGDLKHRKQRHRTKSRNDVSVRGPEQYALAAHKLAHRSTTSTSCPGVHFEKIAEFLNAPYRSNNRGRYAPSLMTDVQQADESFITVYHFTKDEPPHSAQIRTKDDLITDACGPFSPNCTGRMIFMRGYQHADWLNTIGSRYNVDYEFFRRHMDFETLKPLSDTFSRPTLPSAFSNVMQLSISSLSAMRTAADPATVSYQAHLKQQRKDLESLMPESLGNLANPHKTKGSYGDSIVRRLVVHGSRYFSIEQDISFFVGSRSDEFIILVWSDCGENLCRDTLAFNLQCDPDDVWCLPTIQHVSAPAFRSRTQHDQDGPDTEGGKASVFQNASALASNYGRSLDCRVMALDPFYVLTEIFRFFTCTEAQFLLMMRSKLEQELDTASDSNKAVPKTWTLFDLDYNRACLNRHIRQLIQLRSFVASREDLDWPKLYSSDDECLAKHAEKTAKSLLKDIDALSIDAHALSSDFNAGMNLLMNSAMTDESQRAIAQAERVAKLTALAFFFIPLSFTATIFGMNFSEFMRPDGKNKLSIWVWVLTSFVVISIAYLFLNSHAWRLKDRLIYLLGTRKEKSQVE</sequence>
<evidence type="ECO:0000256" key="5">
    <source>
        <dbReference type="SAM" id="MobiDB-lite"/>
    </source>
</evidence>
<evidence type="ECO:0000313" key="7">
    <source>
        <dbReference type="EMBL" id="KAF2426276.1"/>
    </source>
</evidence>
<dbReference type="OrthoDB" id="3231000at2759"/>
<gene>
    <name evidence="7" type="ORF">EJ08DRAFT_700032</name>
</gene>
<dbReference type="AlphaFoldDB" id="A0A9P4NLN7"/>
<evidence type="ECO:0000256" key="3">
    <source>
        <dbReference type="ARBA" id="ARBA00022989"/>
    </source>
</evidence>
<keyword evidence="8" id="KW-1185">Reference proteome</keyword>
<feature type="compositionally biased region" description="Basic and acidic residues" evidence="5">
    <location>
        <begin position="1"/>
        <end position="12"/>
    </location>
</feature>
<dbReference type="InterPro" id="IPR002523">
    <property type="entry name" value="MgTranspt_CorA/ZnTranspt_ZntB"/>
</dbReference>
<dbReference type="EMBL" id="MU007065">
    <property type="protein sequence ID" value="KAF2426276.1"/>
    <property type="molecule type" value="Genomic_DNA"/>
</dbReference>
<evidence type="ECO:0000256" key="4">
    <source>
        <dbReference type="ARBA" id="ARBA00023136"/>
    </source>
</evidence>
<organism evidence="7 8">
    <name type="scientific">Tothia fuscella</name>
    <dbReference type="NCBI Taxonomy" id="1048955"/>
    <lineage>
        <taxon>Eukaryota</taxon>
        <taxon>Fungi</taxon>
        <taxon>Dikarya</taxon>
        <taxon>Ascomycota</taxon>
        <taxon>Pezizomycotina</taxon>
        <taxon>Dothideomycetes</taxon>
        <taxon>Pleosporomycetidae</taxon>
        <taxon>Venturiales</taxon>
        <taxon>Cylindrosympodiaceae</taxon>
        <taxon>Tothia</taxon>
    </lineage>
</organism>
<reference evidence="7" key="1">
    <citation type="journal article" date="2020" name="Stud. Mycol.">
        <title>101 Dothideomycetes genomes: a test case for predicting lifestyles and emergence of pathogens.</title>
        <authorList>
            <person name="Haridas S."/>
            <person name="Albert R."/>
            <person name="Binder M."/>
            <person name="Bloem J."/>
            <person name="Labutti K."/>
            <person name="Salamov A."/>
            <person name="Andreopoulos B."/>
            <person name="Baker S."/>
            <person name="Barry K."/>
            <person name="Bills G."/>
            <person name="Bluhm B."/>
            <person name="Cannon C."/>
            <person name="Castanera R."/>
            <person name="Culley D."/>
            <person name="Daum C."/>
            <person name="Ezra D."/>
            <person name="Gonzalez J."/>
            <person name="Henrissat B."/>
            <person name="Kuo A."/>
            <person name="Liang C."/>
            <person name="Lipzen A."/>
            <person name="Lutzoni F."/>
            <person name="Magnuson J."/>
            <person name="Mondo S."/>
            <person name="Nolan M."/>
            <person name="Ohm R."/>
            <person name="Pangilinan J."/>
            <person name="Park H.-J."/>
            <person name="Ramirez L."/>
            <person name="Alfaro M."/>
            <person name="Sun H."/>
            <person name="Tritt A."/>
            <person name="Yoshinaga Y."/>
            <person name="Zwiers L.-H."/>
            <person name="Turgeon B."/>
            <person name="Goodwin S."/>
            <person name="Spatafora J."/>
            <person name="Crous P."/>
            <person name="Grigoriev I."/>
        </authorList>
    </citation>
    <scope>NUCLEOTIDE SEQUENCE</scope>
    <source>
        <strain evidence="7">CBS 130266</strain>
    </source>
</reference>
<evidence type="ECO:0000256" key="1">
    <source>
        <dbReference type="ARBA" id="ARBA00004141"/>
    </source>
</evidence>
<name>A0A9P4NLN7_9PEZI</name>
<comment type="subcellular location">
    <subcellularLocation>
        <location evidence="1">Membrane</location>
        <topology evidence="1">Multi-pass membrane protein</topology>
    </subcellularLocation>
</comment>
<dbReference type="Proteomes" id="UP000800235">
    <property type="component" value="Unassembled WGS sequence"/>
</dbReference>
<feature type="transmembrane region" description="Helical" evidence="6">
    <location>
        <begin position="552"/>
        <end position="572"/>
    </location>
</feature>
<proteinExistence type="predicted"/>
<accession>A0A9P4NLN7</accession>